<dbReference type="RefSeq" id="WP_085215178.1">
    <property type="nucleotide sequence ID" value="NZ_FXAM01000001.1"/>
</dbReference>
<proteinExistence type="predicted"/>
<dbReference type="GO" id="GO:0016779">
    <property type="term" value="F:nucleotidyltransferase activity"/>
    <property type="evidence" value="ECO:0007669"/>
    <property type="project" value="UniProtKB-KW"/>
</dbReference>
<keyword evidence="3" id="KW-0548">Nucleotidyltransferase</keyword>
<reference evidence="3 4" key="1">
    <citation type="submission" date="2016-12" db="EMBL/GenBank/DDBJ databases">
        <authorList>
            <person name="Song W.-J."/>
            <person name="Kurnit D.M."/>
        </authorList>
    </citation>
    <scope>NUCLEOTIDE SEQUENCE [LARGE SCALE GENOMIC DNA]</scope>
    <source>
        <strain evidence="3 4">175</strain>
    </source>
</reference>
<dbReference type="SUPFAM" id="SSF53448">
    <property type="entry name" value="Nucleotide-diphospho-sugar transferases"/>
    <property type="match status" value="1"/>
</dbReference>
<accession>A0A1Y6D1J5</accession>
<dbReference type="STRING" id="1760988.SAMN02949497_3674"/>
<dbReference type="Proteomes" id="UP000192923">
    <property type="component" value="Unassembled WGS sequence"/>
</dbReference>
<gene>
    <name evidence="3" type="ORF">SAMN02949497_3674</name>
</gene>
<dbReference type="InterPro" id="IPR029044">
    <property type="entry name" value="Nucleotide-diphossugar_trans"/>
</dbReference>
<keyword evidence="4" id="KW-1185">Reference proteome</keyword>
<dbReference type="OrthoDB" id="5298023at2"/>
<sequence length="198" mass="20322">MEPIVGLLLAAGDGRRFGGDKLLHPLPGGEAIVAASARRLAAAVDRAIVLVRPGQPALHGALAPLGVEIVEVEDAGNGMGATLAAGIRATPQAGGWLVALGDMPYLREETLGRVAAALRAGAAIAAPYHGGRRGHPVGFAQRWFDALAALSGDEGARDLLRIQGEAIVRLDMDDPGCLFDVDVPGDLEKLADFDGLAS</sequence>
<dbReference type="InterPro" id="IPR025877">
    <property type="entry name" value="MobA-like_NTP_Trfase"/>
</dbReference>
<dbReference type="PANTHER" id="PTHR43777">
    <property type="entry name" value="MOLYBDENUM COFACTOR CYTIDYLYLTRANSFERASE"/>
    <property type="match status" value="1"/>
</dbReference>
<keyword evidence="1" id="KW-0460">Magnesium</keyword>
<dbReference type="Gene3D" id="3.90.550.10">
    <property type="entry name" value="Spore Coat Polysaccharide Biosynthesis Protein SpsA, Chain A"/>
    <property type="match status" value="1"/>
</dbReference>
<dbReference type="Pfam" id="PF12804">
    <property type="entry name" value="NTP_transf_3"/>
    <property type="match status" value="1"/>
</dbReference>
<dbReference type="CDD" id="cd04182">
    <property type="entry name" value="GT_2_like_f"/>
    <property type="match status" value="1"/>
</dbReference>
<dbReference type="EMBL" id="FXAM01000001">
    <property type="protein sequence ID" value="SMF96280.1"/>
    <property type="molecule type" value="Genomic_DNA"/>
</dbReference>
<evidence type="ECO:0000313" key="3">
    <source>
        <dbReference type="EMBL" id="SMF96280.1"/>
    </source>
</evidence>
<evidence type="ECO:0000313" key="4">
    <source>
        <dbReference type="Proteomes" id="UP000192923"/>
    </source>
</evidence>
<evidence type="ECO:0000259" key="2">
    <source>
        <dbReference type="Pfam" id="PF12804"/>
    </source>
</evidence>
<dbReference type="AlphaFoldDB" id="A0A1Y6D1J5"/>
<dbReference type="PANTHER" id="PTHR43777:SF1">
    <property type="entry name" value="MOLYBDENUM COFACTOR CYTIDYLYLTRANSFERASE"/>
    <property type="match status" value="1"/>
</dbReference>
<feature type="domain" description="MobA-like NTP transferase" evidence="2">
    <location>
        <begin position="6"/>
        <end position="162"/>
    </location>
</feature>
<name>A0A1Y6D1J5_9GAMM</name>
<organism evidence="3 4">
    <name type="scientific">Methylomagnum ishizawai</name>
    <dbReference type="NCBI Taxonomy" id="1760988"/>
    <lineage>
        <taxon>Bacteria</taxon>
        <taxon>Pseudomonadati</taxon>
        <taxon>Pseudomonadota</taxon>
        <taxon>Gammaproteobacteria</taxon>
        <taxon>Methylococcales</taxon>
        <taxon>Methylococcaceae</taxon>
        <taxon>Methylomagnum</taxon>
    </lineage>
</organism>
<keyword evidence="3" id="KW-0808">Transferase</keyword>
<protein>
    <submittedName>
        <fullName evidence="3">Molybdenum cofactor cytidylyltransferase</fullName>
    </submittedName>
</protein>
<evidence type="ECO:0000256" key="1">
    <source>
        <dbReference type="ARBA" id="ARBA00022842"/>
    </source>
</evidence>